<evidence type="ECO:0000313" key="3">
    <source>
        <dbReference type="Proteomes" id="UP000001593"/>
    </source>
</evidence>
<evidence type="ECO:0000313" key="2">
    <source>
        <dbReference type="EMBL" id="EDO40112.1"/>
    </source>
</evidence>
<feature type="compositionally biased region" description="Basic and acidic residues" evidence="1">
    <location>
        <begin position="169"/>
        <end position="178"/>
    </location>
</feature>
<feature type="region of interest" description="Disordered" evidence="1">
    <location>
        <begin position="409"/>
        <end position="633"/>
    </location>
</feature>
<keyword evidence="3" id="KW-1185">Reference proteome</keyword>
<accession>A7S866</accession>
<proteinExistence type="predicted"/>
<dbReference type="InParanoid" id="A7S866"/>
<feature type="compositionally biased region" description="Polar residues" evidence="1">
    <location>
        <begin position="415"/>
        <end position="424"/>
    </location>
</feature>
<dbReference type="HOGENOM" id="CLU_432332_0_0_1"/>
<dbReference type="AlphaFoldDB" id="A7S866"/>
<protein>
    <submittedName>
        <fullName evidence="2">Uncharacterized protein</fullName>
    </submittedName>
</protein>
<reference evidence="2 3" key="1">
    <citation type="journal article" date="2007" name="Science">
        <title>Sea anemone genome reveals ancestral eumetazoan gene repertoire and genomic organization.</title>
        <authorList>
            <person name="Putnam N.H."/>
            <person name="Srivastava M."/>
            <person name="Hellsten U."/>
            <person name="Dirks B."/>
            <person name="Chapman J."/>
            <person name="Salamov A."/>
            <person name="Terry A."/>
            <person name="Shapiro H."/>
            <person name="Lindquist E."/>
            <person name="Kapitonov V.V."/>
            <person name="Jurka J."/>
            <person name="Genikhovich G."/>
            <person name="Grigoriev I.V."/>
            <person name="Lucas S.M."/>
            <person name="Steele R.E."/>
            <person name="Finnerty J.R."/>
            <person name="Technau U."/>
            <person name="Martindale M.Q."/>
            <person name="Rokhsar D.S."/>
        </authorList>
    </citation>
    <scope>NUCLEOTIDE SEQUENCE [LARGE SCALE GENOMIC DNA]</scope>
    <source>
        <strain evidence="3">CH2 X CH6</strain>
    </source>
</reference>
<feature type="compositionally biased region" description="Basic and acidic residues" evidence="1">
    <location>
        <begin position="517"/>
        <end position="547"/>
    </location>
</feature>
<feature type="region of interest" description="Disordered" evidence="1">
    <location>
        <begin position="169"/>
        <end position="190"/>
    </location>
</feature>
<gene>
    <name evidence="2" type="ORF">NEMVEDRAFT_v1g208287</name>
</gene>
<dbReference type="Proteomes" id="UP000001593">
    <property type="component" value="Unassembled WGS sequence"/>
</dbReference>
<name>A7S866_NEMVE</name>
<dbReference type="EMBL" id="DS469596">
    <property type="protein sequence ID" value="EDO40112.1"/>
    <property type="molecule type" value="Genomic_DNA"/>
</dbReference>
<sequence>MSSVEDYMKEEPEVEVSSIPKDDEVKRESLAILATLGATKEYVGVNISLGDISRLQNSDVEKYYNRYQTVLGKKVSSGLVESAIQVASHVISYLVPVDDAEALSKDLQNDELVKRELTNFAGLLVLRVVEQITKDPLPRKKSAAKEKDPRKVAAGKKLAEYNRKAKEALAREMKREAETDPEENTEVKGPHPKAEAWVPELSFTTVLSIVGIGFTAVDLFMSSIVYGHTTEKAPVLVRSPKLSSVGHGCGYPFYSEPISSALKVLELKSEEKTAMVTTGCTIDLAASRYLQCDGTWAPLPLQSSEKPFKLKLDSSANIGGVVYGTYKFEVLLYQQQCVQPPYQRTLLARRHVPKPVKLRVSTLNGNTNNRVQEHDQVSEEGTPGIVAYSTSAEEQEIEFQDTGAIANKRKDNLEMDNSQIGADNNNEDGDGEYMEMSSTQQHPKYYNAPVDLNISNDPGRALKQNTGEEKKTSNGHHKHVQPSANYEELRGDNSEYASLYSRQSKKKTPPHPSDSVNKSETRKDQASDTYEELRTEVKDYAPLDRSLKKQIQHSESANNGKPNREQASGTYEELSKSSPDYASLNSVQSEDQHQYSSLSTKNRDLQRAQTTEAYEELRGEEPNYAPLYSRPSE</sequence>
<feature type="compositionally biased region" description="Polar residues" evidence="1">
    <location>
        <begin position="576"/>
        <end position="600"/>
    </location>
</feature>
<organism evidence="2 3">
    <name type="scientific">Nematostella vectensis</name>
    <name type="common">Starlet sea anemone</name>
    <dbReference type="NCBI Taxonomy" id="45351"/>
    <lineage>
        <taxon>Eukaryota</taxon>
        <taxon>Metazoa</taxon>
        <taxon>Cnidaria</taxon>
        <taxon>Anthozoa</taxon>
        <taxon>Hexacorallia</taxon>
        <taxon>Actiniaria</taxon>
        <taxon>Edwardsiidae</taxon>
        <taxon>Nematostella</taxon>
    </lineage>
</organism>
<evidence type="ECO:0000256" key="1">
    <source>
        <dbReference type="SAM" id="MobiDB-lite"/>
    </source>
</evidence>
<feature type="compositionally biased region" description="Polar residues" evidence="1">
    <location>
        <begin position="553"/>
        <end position="569"/>
    </location>
</feature>